<reference evidence="1 2" key="1">
    <citation type="submission" date="2020-05" db="EMBL/GenBank/DDBJ databases">
        <title>Draft Genome Sequence of Ochrobactrum soli Isolated from Stable Fly Gut.</title>
        <authorList>
            <person name="Pileggi M.T."/>
            <person name="Vazhakkala L.J."/>
            <person name="Wong C.N."/>
        </authorList>
    </citation>
    <scope>NUCLEOTIDE SEQUENCE [LARGE SCALE GENOMIC DNA]</scope>
    <source>
        <strain evidence="1 2">MTP-C0764</strain>
    </source>
</reference>
<accession>A0A849KJD2</accession>
<name>A0A849KJD2_9HYPH</name>
<dbReference type="EMBL" id="JABFCY010000010">
    <property type="protein sequence ID" value="NNU61731.1"/>
    <property type="molecule type" value="Genomic_DNA"/>
</dbReference>
<keyword evidence="2" id="KW-1185">Reference proteome</keyword>
<dbReference type="RefSeq" id="WP_171318501.1">
    <property type="nucleotide sequence ID" value="NZ_JABFCY010000010.1"/>
</dbReference>
<organism evidence="1 2">
    <name type="scientific">Ochrobactrum soli</name>
    <dbReference type="NCBI Taxonomy" id="2448455"/>
    <lineage>
        <taxon>Bacteria</taxon>
        <taxon>Pseudomonadati</taxon>
        <taxon>Pseudomonadota</taxon>
        <taxon>Alphaproteobacteria</taxon>
        <taxon>Hyphomicrobiales</taxon>
        <taxon>Brucellaceae</taxon>
        <taxon>Brucella/Ochrobactrum group</taxon>
        <taxon>Ochrobactrum</taxon>
    </lineage>
</organism>
<evidence type="ECO:0000313" key="2">
    <source>
        <dbReference type="Proteomes" id="UP000574931"/>
    </source>
</evidence>
<protein>
    <submittedName>
        <fullName evidence="1">Uncharacterized protein</fullName>
    </submittedName>
</protein>
<comment type="caution">
    <text evidence="1">The sequence shown here is derived from an EMBL/GenBank/DDBJ whole genome shotgun (WGS) entry which is preliminary data.</text>
</comment>
<dbReference type="Proteomes" id="UP000574931">
    <property type="component" value="Unassembled WGS sequence"/>
</dbReference>
<proteinExistence type="predicted"/>
<dbReference type="AlphaFoldDB" id="A0A849KJD2"/>
<sequence>MAGSERIDLIAITEKLNRSPIFHMSLGSKELFHSNFIAWLLMAYPDAVNCFDIDVTKPFSVIREQHNIDLALKRECEPPFCIIENKFKDIPRRAQLERYADKSPAHSRVLLTLVPASFDVTQIGWQQVLYADFADRLNGWLNQNQNVSFRDREFVASYCEMTSAIASIADAVFVAPSQVRDKIYWFGLTDEWRSRLDEIRFLDTISKHSADEMQLDLEHALRLGLPDLMVNPDETQEKDLQRSGVTFCKTWSALFNKQPCVTVELHRWIASNQFNLTIQIQGNQYRRLIDCDYFRIPRSQSAVRKKFDARGIIEASDDYRWLFGPDIHNGTVNITTWSHIASSKFRTSMRKLFGTYAPKAIYQYITISDTPTSDTLHASKVTASVIADVRFGLELLNDEQYVQSFANLKQ</sequence>
<gene>
    <name evidence="1" type="ORF">HKX02_15965</name>
</gene>
<evidence type="ECO:0000313" key="1">
    <source>
        <dbReference type="EMBL" id="NNU61731.1"/>
    </source>
</evidence>